<evidence type="ECO:0000313" key="1">
    <source>
        <dbReference type="EMBL" id="CAG8649985.1"/>
    </source>
</evidence>
<accession>A0A9N9H3B6</accession>
<protein>
    <submittedName>
        <fullName evidence="1">9064_t:CDS:1</fullName>
    </submittedName>
</protein>
<dbReference type="OrthoDB" id="2375739at2759"/>
<proteinExistence type="predicted"/>
<evidence type="ECO:0000313" key="2">
    <source>
        <dbReference type="Proteomes" id="UP000789759"/>
    </source>
</evidence>
<organism evidence="1 2">
    <name type="scientific">Cetraspora pellucida</name>
    <dbReference type="NCBI Taxonomy" id="1433469"/>
    <lineage>
        <taxon>Eukaryota</taxon>
        <taxon>Fungi</taxon>
        <taxon>Fungi incertae sedis</taxon>
        <taxon>Mucoromycota</taxon>
        <taxon>Glomeromycotina</taxon>
        <taxon>Glomeromycetes</taxon>
        <taxon>Diversisporales</taxon>
        <taxon>Gigasporaceae</taxon>
        <taxon>Cetraspora</taxon>
    </lineage>
</organism>
<name>A0A9N9H3B6_9GLOM</name>
<sequence length="77" mass="9011">MLIKKGFPANECLYKVPKPSKQFSYIVVVPEEIYNNFIDHKKKFKKKKLKIVKDLLQSNNSLSLDKNKIAKIKDEKS</sequence>
<reference evidence="1" key="1">
    <citation type="submission" date="2021-06" db="EMBL/GenBank/DDBJ databases">
        <authorList>
            <person name="Kallberg Y."/>
            <person name="Tangrot J."/>
            <person name="Rosling A."/>
        </authorList>
    </citation>
    <scope>NUCLEOTIDE SEQUENCE</scope>
    <source>
        <strain evidence="1">FL966</strain>
    </source>
</reference>
<comment type="caution">
    <text evidence="1">The sequence shown here is derived from an EMBL/GenBank/DDBJ whole genome shotgun (WGS) entry which is preliminary data.</text>
</comment>
<dbReference type="EMBL" id="CAJVQA010007012">
    <property type="protein sequence ID" value="CAG8649985.1"/>
    <property type="molecule type" value="Genomic_DNA"/>
</dbReference>
<dbReference type="Proteomes" id="UP000789759">
    <property type="component" value="Unassembled WGS sequence"/>
</dbReference>
<keyword evidence="2" id="KW-1185">Reference proteome</keyword>
<gene>
    <name evidence="1" type="ORF">CPELLU_LOCUS9282</name>
</gene>
<dbReference type="AlphaFoldDB" id="A0A9N9H3B6"/>